<feature type="compositionally biased region" description="Polar residues" evidence="3">
    <location>
        <begin position="333"/>
        <end position="347"/>
    </location>
</feature>
<dbReference type="GO" id="GO:0043565">
    <property type="term" value="F:sequence-specific DNA binding"/>
    <property type="evidence" value="ECO:0007669"/>
    <property type="project" value="InterPro"/>
</dbReference>
<sequence length="347" mass="37946">MRRRMTPPASIGFLLLPGYAMMSLASAIEPLRAANQLGPRPLYRLDFLAAESGFVASSVGGGFNCAALREAAADLDLLFVVAGGNPMLHDDPALIHGLRNLDRRGVRLGGISGGAAVLARHGLMEGRRFTVHWLHIEELQELAPGLLIERALYVIDRDRYTCAGGVAAFDMMCAMIASQHGAAFAHEVSDWFIHSRMRTASEPQQLDPARRYNLHHPRLEAAVRLMTTHIADPLSAAQLAGLSGCSTRQLQRRFADHFGMSISDFYRNLRLEKADELLRHSALPLAEIAQLTGFATVQHFSRCFARHFGTPPARRRRDGTVGGGLAPPPAPAQSATPWKTSSETCRR</sequence>
<protein>
    <submittedName>
        <fullName evidence="5">AraC family transcriptional regulator with amidase-like domain</fullName>
    </submittedName>
</protein>
<evidence type="ECO:0000259" key="4">
    <source>
        <dbReference type="PROSITE" id="PS01124"/>
    </source>
</evidence>
<dbReference type="Pfam" id="PF01965">
    <property type="entry name" value="DJ-1_PfpI"/>
    <property type="match status" value="1"/>
</dbReference>
<dbReference type="InterPro" id="IPR052158">
    <property type="entry name" value="INH-QAR"/>
</dbReference>
<proteinExistence type="predicted"/>
<evidence type="ECO:0000256" key="1">
    <source>
        <dbReference type="ARBA" id="ARBA00023015"/>
    </source>
</evidence>
<organism evidence="5 6">
    <name type="scientific">Paracoccus versutus</name>
    <name type="common">Thiobacillus versutus</name>
    <dbReference type="NCBI Taxonomy" id="34007"/>
    <lineage>
        <taxon>Bacteria</taxon>
        <taxon>Pseudomonadati</taxon>
        <taxon>Pseudomonadota</taxon>
        <taxon>Alphaproteobacteria</taxon>
        <taxon>Rhodobacterales</taxon>
        <taxon>Paracoccaceae</taxon>
        <taxon>Paracoccus</taxon>
    </lineage>
</organism>
<dbReference type="InterPro" id="IPR018060">
    <property type="entry name" value="HTH_AraC"/>
</dbReference>
<keyword evidence="2" id="KW-0804">Transcription</keyword>
<dbReference type="PANTHER" id="PTHR43130:SF3">
    <property type="entry name" value="HTH-TYPE TRANSCRIPTIONAL REGULATOR RV1931C"/>
    <property type="match status" value="1"/>
</dbReference>
<dbReference type="CDD" id="cd03136">
    <property type="entry name" value="GATase1_AraC_ArgR_like"/>
    <property type="match status" value="1"/>
</dbReference>
<dbReference type="Proteomes" id="UP000256941">
    <property type="component" value="Unassembled WGS sequence"/>
</dbReference>
<comment type="caution">
    <text evidence="5">The sequence shown here is derived from an EMBL/GenBank/DDBJ whole genome shotgun (WGS) entry which is preliminary data.</text>
</comment>
<dbReference type="EMBL" id="QTUJ01000001">
    <property type="protein sequence ID" value="REF71593.1"/>
    <property type="molecule type" value="Genomic_DNA"/>
</dbReference>
<dbReference type="SUPFAM" id="SSF52317">
    <property type="entry name" value="Class I glutamine amidotransferase-like"/>
    <property type="match status" value="1"/>
</dbReference>
<dbReference type="InterPro" id="IPR029062">
    <property type="entry name" value="Class_I_gatase-like"/>
</dbReference>
<dbReference type="Gene3D" id="3.40.50.880">
    <property type="match status" value="1"/>
</dbReference>
<reference evidence="5 6" key="1">
    <citation type="submission" date="2018-08" db="EMBL/GenBank/DDBJ databases">
        <title>Genomic Encyclopedia of Archaeal and Bacterial Type Strains, Phase II (KMG-II): from individual species to whole genera.</title>
        <authorList>
            <person name="Goeker M."/>
        </authorList>
    </citation>
    <scope>NUCLEOTIDE SEQUENCE [LARGE SCALE GENOMIC DNA]</scope>
    <source>
        <strain evidence="5 6">DSM 17099</strain>
    </source>
</reference>
<feature type="region of interest" description="Disordered" evidence="3">
    <location>
        <begin position="311"/>
        <end position="347"/>
    </location>
</feature>
<gene>
    <name evidence="5" type="ORF">BDD41_0048</name>
</gene>
<dbReference type="InterPro" id="IPR002818">
    <property type="entry name" value="DJ-1/PfpI"/>
</dbReference>
<dbReference type="PANTHER" id="PTHR43130">
    <property type="entry name" value="ARAC-FAMILY TRANSCRIPTIONAL REGULATOR"/>
    <property type="match status" value="1"/>
</dbReference>
<dbReference type="GO" id="GO:0003700">
    <property type="term" value="F:DNA-binding transcription factor activity"/>
    <property type="evidence" value="ECO:0007669"/>
    <property type="project" value="InterPro"/>
</dbReference>
<name>A0A3D9XR76_PARVE</name>
<dbReference type="SUPFAM" id="SSF46689">
    <property type="entry name" value="Homeodomain-like"/>
    <property type="match status" value="2"/>
</dbReference>
<keyword evidence="1" id="KW-0805">Transcription regulation</keyword>
<feature type="domain" description="HTH araC/xylS-type" evidence="4">
    <location>
        <begin position="220"/>
        <end position="318"/>
    </location>
</feature>
<evidence type="ECO:0000256" key="3">
    <source>
        <dbReference type="SAM" id="MobiDB-lite"/>
    </source>
</evidence>
<accession>A0A3D9XR76</accession>
<dbReference type="SMART" id="SM00342">
    <property type="entry name" value="HTH_ARAC"/>
    <property type="match status" value="1"/>
</dbReference>
<evidence type="ECO:0000313" key="5">
    <source>
        <dbReference type="EMBL" id="REF71593.1"/>
    </source>
</evidence>
<dbReference type="InterPro" id="IPR009057">
    <property type="entry name" value="Homeodomain-like_sf"/>
</dbReference>
<evidence type="ECO:0000256" key="2">
    <source>
        <dbReference type="ARBA" id="ARBA00023163"/>
    </source>
</evidence>
<dbReference type="PROSITE" id="PS01124">
    <property type="entry name" value="HTH_ARAC_FAMILY_2"/>
    <property type="match status" value="1"/>
</dbReference>
<evidence type="ECO:0000313" key="6">
    <source>
        <dbReference type="Proteomes" id="UP000256941"/>
    </source>
</evidence>
<dbReference type="AlphaFoldDB" id="A0A3D9XR76"/>
<dbReference type="Gene3D" id="1.10.10.60">
    <property type="entry name" value="Homeodomain-like"/>
    <property type="match status" value="1"/>
</dbReference>
<dbReference type="Pfam" id="PF12833">
    <property type="entry name" value="HTH_18"/>
    <property type="match status" value="1"/>
</dbReference>